<evidence type="ECO:0000256" key="10">
    <source>
        <dbReference type="ARBA" id="ARBA00023125"/>
    </source>
</evidence>
<dbReference type="GO" id="GO:0005737">
    <property type="term" value="C:cytoplasm"/>
    <property type="evidence" value="ECO:0007669"/>
    <property type="project" value="TreeGrafter"/>
</dbReference>
<dbReference type="InterPro" id="IPR050219">
    <property type="entry name" value="DnaG_primase"/>
</dbReference>
<keyword evidence="8 13" id="KW-0862">Zinc</keyword>
<gene>
    <name evidence="12" type="primary">dnaG</name>
    <name evidence="16" type="ORF">SAMN05192568_101212</name>
</gene>
<evidence type="ECO:0000256" key="2">
    <source>
        <dbReference type="ARBA" id="ARBA00022515"/>
    </source>
</evidence>
<evidence type="ECO:0000256" key="5">
    <source>
        <dbReference type="ARBA" id="ARBA00022705"/>
    </source>
</evidence>
<keyword evidence="9" id="KW-0460">Magnesium</keyword>
<comment type="caution">
    <text evidence="12">Lacks conserved residue(s) required for the propagation of feature annotation.</text>
</comment>
<dbReference type="GO" id="GO:1990077">
    <property type="term" value="C:primosome complex"/>
    <property type="evidence" value="ECO:0007669"/>
    <property type="project" value="UniProtKB-KW"/>
</dbReference>
<evidence type="ECO:0000256" key="12">
    <source>
        <dbReference type="HAMAP-Rule" id="MF_00974"/>
    </source>
</evidence>
<evidence type="ECO:0000256" key="8">
    <source>
        <dbReference type="ARBA" id="ARBA00022833"/>
    </source>
</evidence>
<dbReference type="InterPro" id="IPR019475">
    <property type="entry name" value="DNA_primase_DnaB-bd"/>
</dbReference>
<dbReference type="InterPro" id="IPR030846">
    <property type="entry name" value="DnaG_bac"/>
</dbReference>
<dbReference type="InterPro" id="IPR034151">
    <property type="entry name" value="TOPRIM_DnaG_bac"/>
</dbReference>
<dbReference type="EC" id="2.7.7.101" evidence="12"/>
<evidence type="ECO:0000256" key="3">
    <source>
        <dbReference type="ARBA" id="ARBA00022679"/>
    </source>
</evidence>
<dbReference type="Pfam" id="PF01807">
    <property type="entry name" value="Zn_ribbon_DnaG"/>
    <property type="match status" value="1"/>
</dbReference>
<dbReference type="Gene3D" id="3.90.580.10">
    <property type="entry name" value="Zinc finger, CHC2-type domain"/>
    <property type="match status" value="1"/>
</dbReference>
<dbReference type="CDD" id="cd03364">
    <property type="entry name" value="TOPRIM_DnaG_primases"/>
    <property type="match status" value="1"/>
</dbReference>
<evidence type="ECO:0000256" key="1">
    <source>
        <dbReference type="ARBA" id="ARBA00022478"/>
    </source>
</evidence>
<keyword evidence="10 12" id="KW-0238">DNA-binding</keyword>
<dbReference type="SUPFAM" id="SSF56731">
    <property type="entry name" value="DNA primase core"/>
    <property type="match status" value="1"/>
</dbReference>
<dbReference type="PROSITE" id="PS50880">
    <property type="entry name" value="TOPRIM"/>
    <property type="match status" value="1"/>
</dbReference>
<dbReference type="STRING" id="582667.SAMN05192568_101212"/>
<dbReference type="SMART" id="SM00493">
    <property type="entry name" value="TOPRIM"/>
    <property type="match status" value="1"/>
</dbReference>
<dbReference type="EMBL" id="FOTK01000012">
    <property type="protein sequence ID" value="SFL83976.1"/>
    <property type="molecule type" value="Genomic_DNA"/>
</dbReference>
<dbReference type="InterPro" id="IPR037068">
    <property type="entry name" value="DNA_primase_core_N_sf"/>
</dbReference>
<dbReference type="GO" id="GO:0003677">
    <property type="term" value="F:DNA binding"/>
    <property type="evidence" value="ECO:0007669"/>
    <property type="project" value="UniProtKB-KW"/>
</dbReference>
<dbReference type="Gene3D" id="3.40.1360.10">
    <property type="match status" value="1"/>
</dbReference>
<feature type="compositionally biased region" description="Polar residues" evidence="14">
    <location>
        <begin position="452"/>
        <end position="464"/>
    </location>
</feature>
<dbReference type="Pfam" id="PF10410">
    <property type="entry name" value="DnaB_bind"/>
    <property type="match status" value="1"/>
</dbReference>
<protein>
    <recommendedName>
        <fullName evidence="12 13">DNA primase</fullName>
        <ecNumber evidence="12">2.7.7.101</ecNumber>
    </recommendedName>
</protein>
<proteinExistence type="inferred from homology"/>
<feature type="domain" description="Toprim" evidence="15">
    <location>
        <begin position="257"/>
        <end position="339"/>
    </location>
</feature>
<dbReference type="RefSeq" id="WP_092041084.1">
    <property type="nucleotide sequence ID" value="NZ_FOTK01000012.1"/>
</dbReference>
<dbReference type="NCBIfam" id="TIGR01391">
    <property type="entry name" value="dnaG"/>
    <property type="match status" value="1"/>
</dbReference>
<dbReference type="FunFam" id="3.90.980.10:FF:000001">
    <property type="entry name" value="DNA primase"/>
    <property type="match status" value="1"/>
</dbReference>
<evidence type="ECO:0000256" key="9">
    <source>
        <dbReference type="ARBA" id="ARBA00022842"/>
    </source>
</evidence>
<dbReference type="GO" id="GO:0000428">
    <property type="term" value="C:DNA-directed RNA polymerase complex"/>
    <property type="evidence" value="ECO:0007669"/>
    <property type="project" value="UniProtKB-KW"/>
</dbReference>
<evidence type="ECO:0000256" key="4">
    <source>
        <dbReference type="ARBA" id="ARBA00022695"/>
    </source>
</evidence>
<dbReference type="SMART" id="SM00400">
    <property type="entry name" value="ZnF_CHCC"/>
    <property type="match status" value="1"/>
</dbReference>
<dbReference type="PANTHER" id="PTHR30313">
    <property type="entry name" value="DNA PRIMASE"/>
    <property type="match status" value="1"/>
</dbReference>
<sequence length="632" mass="69092">MRYPPHILEEIRARLPASSVVGRRVQLKKAGREWRGLSPFNAEKTPSFYVNDQKQFYHCFSSSKHGDIFTFLMETEGLSFPEAVERLASEAGVTLPAPTEDNRASEQKRAGAIEVMEMAARWFEERLRSGQGSEARVYLERRALKDETQRAFRLGYAPNERYALRDHLAGQGVDKALMVELGLLAGGEDVSVPYDYFRDRVMFPITDTRGRVVAFGGRALSKEVRAKYLNSPETPLFHKGRTLYNLHGARKAAHERGSIIAVEGYVDVIAMTLAGHPETVAPLGTALTEEQLALLWRHADEPILCFDGDKAGQRAAFRALDIALPALEPGRSLRIALLPGGQDPDDLLRSGGPGAIDQVLQAALPLSELLWRRALESGPADTPERRAGLTQTLRATVATIRNETVKRYYRDDIEERLRSLSPRSARAAGPGPGPKGQNRRFARPGEPVSPRITGSPSASMTASAGFSGAAPVREAVIAGTLLVHPEMLGEFGDEVSELDFEDPDARALLSVLVASAAEDGQTNADLLQSRITRAGLADAAERILALARSRDRITLSPHADPQQRADALRQAMILHRQAGALHSELREARQAFEDDPTDAGWAWLCEVKARLETVIAAEAEADKPVSSDSTAA</sequence>
<evidence type="ECO:0000256" key="6">
    <source>
        <dbReference type="ARBA" id="ARBA00022723"/>
    </source>
</evidence>
<dbReference type="InterPro" id="IPR036977">
    <property type="entry name" value="DNA_primase_Znf_CHC2"/>
</dbReference>
<evidence type="ECO:0000256" key="11">
    <source>
        <dbReference type="ARBA" id="ARBA00023163"/>
    </source>
</evidence>
<evidence type="ECO:0000313" key="17">
    <source>
        <dbReference type="Proteomes" id="UP000199048"/>
    </source>
</evidence>
<dbReference type="OrthoDB" id="9803773at2"/>
<evidence type="ECO:0000313" key="16">
    <source>
        <dbReference type="EMBL" id="SFL83976.1"/>
    </source>
</evidence>
<dbReference type="Proteomes" id="UP000199048">
    <property type="component" value="Unassembled WGS sequence"/>
</dbReference>
<dbReference type="GO" id="GO:0006269">
    <property type="term" value="P:DNA replication, synthesis of primer"/>
    <property type="evidence" value="ECO:0007669"/>
    <property type="project" value="UniProtKB-UniRule"/>
</dbReference>
<dbReference type="FunFam" id="3.40.1360.10:FF:000002">
    <property type="entry name" value="DNA primase"/>
    <property type="match status" value="1"/>
</dbReference>
<keyword evidence="4 12" id="KW-0548">Nucleotidyltransferase</keyword>
<comment type="function">
    <text evidence="12 13">RNA polymerase that catalyzes the synthesis of short RNA molecules used as primers for DNA polymerase during DNA replication.</text>
</comment>
<dbReference type="Pfam" id="PF08275">
    <property type="entry name" value="DNAG_N"/>
    <property type="match status" value="1"/>
</dbReference>
<dbReference type="Pfam" id="PF13662">
    <property type="entry name" value="Toprim_4"/>
    <property type="match status" value="1"/>
</dbReference>
<dbReference type="PIRSF" id="PIRSF002811">
    <property type="entry name" value="DnaG"/>
    <property type="match status" value="1"/>
</dbReference>
<dbReference type="Gene3D" id="3.90.980.10">
    <property type="entry name" value="DNA primase, catalytic core, N-terminal domain"/>
    <property type="match status" value="1"/>
</dbReference>
<dbReference type="AlphaFoldDB" id="A0A1I4KZD8"/>
<dbReference type="GO" id="GO:0008270">
    <property type="term" value="F:zinc ion binding"/>
    <property type="evidence" value="ECO:0007669"/>
    <property type="project" value="UniProtKB-KW"/>
</dbReference>
<dbReference type="InterPro" id="IPR002694">
    <property type="entry name" value="Znf_CHC2"/>
</dbReference>
<feature type="compositionally biased region" description="Low complexity" evidence="14">
    <location>
        <begin position="419"/>
        <end position="429"/>
    </location>
</feature>
<dbReference type="PANTHER" id="PTHR30313:SF2">
    <property type="entry name" value="DNA PRIMASE"/>
    <property type="match status" value="1"/>
</dbReference>
<keyword evidence="17" id="KW-1185">Reference proteome</keyword>
<dbReference type="FunFam" id="3.90.580.10:FF:000001">
    <property type="entry name" value="DNA primase"/>
    <property type="match status" value="1"/>
</dbReference>
<dbReference type="GO" id="GO:0003899">
    <property type="term" value="F:DNA-directed RNA polymerase activity"/>
    <property type="evidence" value="ECO:0007669"/>
    <property type="project" value="UniProtKB-UniRule"/>
</dbReference>
<accession>A0A1I4KZD8</accession>
<feature type="region of interest" description="Disordered" evidence="14">
    <location>
        <begin position="419"/>
        <end position="464"/>
    </location>
</feature>
<evidence type="ECO:0000256" key="14">
    <source>
        <dbReference type="SAM" id="MobiDB-lite"/>
    </source>
</evidence>
<dbReference type="InterPro" id="IPR006171">
    <property type="entry name" value="TOPRIM_dom"/>
</dbReference>
<evidence type="ECO:0000259" key="15">
    <source>
        <dbReference type="PROSITE" id="PS50880"/>
    </source>
</evidence>
<keyword evidence="11 12" id="KW-0804">Transcription</keyword>
<keyword evidence="2 12" id="KW-0639">Primosome</keyword>
<comment type="similarity">
    <text evidence="12 13">Belongs to the DnaG primase family.</text>
</comment>
<evidence type="ECO:0000256" key="13">
    <source>
        <dbReference type="PIRNR" id="PIRNR002811"/>
    </source>
</evidence>
<name>A0A1I4KZD8_9HYPH</name>
<keyword evidence="1 12" id="KW-0240">DNA-directed RNA polymerase</keyword>
<comment type="subunit">
    <text evidence="12">Monomer. Interacts with DnaB.</text>
</comment>
<keyword evidence="5 12" id="KW-0235">DNA replication</keyword>
<dbReference type="HAMAP" id="MF_00974">
    <property type="entry name" value="DNA_primase_DnaG"/>
    <property type="match status" value="1"/>
</dbReference>
<comment type="catalytic activity">
    <reaction evidence="12">
        <text>ssDNA + n NTP = ssDNA/pppN(pN)n-1 hybrid + (n-1) diphosphate.</text>
        <dbReference type="EC" id="2.7.7.101"/>
    </reaction>
</comment>
<keyword evidence="7" id="KW-0863">Zinc-finger</keyword>
<reference evidence="17" key="1">
    <citation type="submission" date="2016-10" db="EMBL/GenBank/DDBJ databases">
        <authorList>
            <person name="Varghese N."/>
            <person name="Submissions S."/>
        </authorList>
    </citation>
    <scope>NUCLEOTIDE SEQUENCE [LARGE SCALE GENOMIC DNA]</scope>
    <source>
        <strain evidence="17">BL36</strain>
    </source>
</reference>
<comment type="cofactor">
    <cofactor evidence="13">
        <name>Zn(2+)</name>
        <dbReference type="ChEBI" id="CHEBI:29105"/>
    </cofactor>
    <text evidence="13">Binds 1 zinc ion per monomer.</text>
</comment>
<dbReference type="InterPro" id="IPR013264">
    <property type="entry name" value="DNAG_N"/>
</dbReference>
<dbReference type="InterPro" id="IPR006295">
    <property type="entry name" value="DNA_primase_DnaG"/>
</dbReference>
<dbReference type="SUPFAM" id="SSF57783">
    <property type="entry name" value="Zinc beta-ribbon"/>
    <property type="match status" value="1"/>
</dbReference>
<organism evidence="16 17">
    <name type="scientific">Methylobacterium pseudosasicola</name>
    <dbReference type="NCBI Taxonomy" id="582667"/>
    <lineage>
        <taxon>Bacteria</taxon>
        <taxon>Pseudomonadati</taxon>
        <taxon>Pseudomonadota</taxon>
        <taxon>Alphaproteobacteria</taxon>
        <taxon>Hyphomicrobiales</taxon>
        <taxon>Methylobacteriaceae</taxon>
        <taxon>Methylobacterium</taxon>
    </lineage>
</organism>
<keyword evidence="6 13" id="KW-0479">Metal-binding</keyword>
<evidence type="ECO:0000256" key="7">
    <source>
        <dbReference type="ARBA" id="ARBA00022771"/>
    </source>
</evidence>
<keyword evidence="3 12" id="KW-0808">Transferase</keyword>